<accession>A0A6G1C8B1</accession>
<gene>
    <name evidence="1" type="ORF">E2562_016565</name>
</gene>
<comment type="caution">
    <text evidence="1">The sequence shown here is derived from an EMBL/GenBank/DDBJ whole genome shotgun (WGS) entry which is preliminary data.</text>
</comment>
<name>A0A6G1C8B1_9ORYZ</name>
<evidence type="ECO:0000313" key="2">
    <source>
        <dbReference type="Proteomes" id="UP000479710"/>
    </source>
</evidence>
<dbReference type="AlphaFoldDB" id="A0A6G1C8B1"/>
<protein>
    <submittedName>
        <fullName evidence="1">Uncharacterized protein</fullName>
    </submittedName>
</protein>
<dbReference type="Proteomes" id="UP000479710">
    <property type="component" value="Unassembled WGS sequence"/>
</dbReference>
<proteinExistence type="predicted"/>
<dbReference type="EMBL" id="SPHZ02000010">
    <property type="protein sequence ID" value="KAF0895833.1"/>
    <property type="molecule type" value="Genomic_DNA"/>
</dbReference>
<keyword evidence="2" id="KW-1185">Reference proteome</keyword>
<reference evidence="1 2" key="1">
    <citation type="submission" date="2019-11" db="EMBL/GenBank/DDBJ databases">
        <title>Whole genome sequence of Oryza granulata.</title>
        <authorList>
            <person name="Li W."/>
        </authorList>
    </citation>
    <scope>NUCLEOTIDE SEQUENCE [LARGE SCALE GENOMIC DNA]</scope>
    <source>
        <strain evidence="2">cv. Menghai</strain>
        <tissue evidence="1">Leaf</tissue>
    </source>
</reference>
<evidence type="ECO:0000313" key="1">
    <source>
        <dbReference type="EMBL" id="KAF0895833.1"/>
    </source>
</evidence>
<organism evidence="1 2">
    <name type="scientific">Oryza meyeriana var. granulata</name>
    <dbReference type="NCBI Taxonomy" id="110450"/>
    <lineage>
        <taxon>Eukaryota</taxon>
        <taxon>Viridiplantae</taxon>
        <taxon>Streptophyta</taxon>
        <taxon>Embryophyta</taxon>
        <taxon>Tracheophyta</taxon>
        <taxon>Spermatophyta</taxon>
        <taxon>Magnoliopsida</taxon>
        <taxon>Liliopsida</taxon>
        <taxon>Poales</taxon>
        <taxon>Poaceae</taxon>
        <taxon>BOP clade</taxon>
        <taxon>Oryzoideae</taxon>
        <taxon>Oryzeae</taxon>
        <taxon>Oryzinae</taxon>
        <taxon>Oryza</taxon>
        <taxon>Oryza meyeriana</taxon>
    </lineage>
</organism>
<sequence>MGLKMNGGAPIGGGRRLEVADARWLRVSGEDDTPVNWGSVETVAERLLDLVMPMVDTTRPNTAPIAGGERLEARPTAVLGIARWKEG</sequence>